<protein>
    <submittedName>
        <fullName evidence="1">Uncharacterized protein</fullName>
    </submittedName>
</protein>
<reference evidence="1 2" key="1">
    <citation type="submission" date="2014-02" db="EMBL/GenBank/DDBJ databases">
        <authorList>
            <person name="Sibley D."/>
            <person name="Venepally P."/>
            <person name="Karamycheva S."/>
            <person name="Hadjithomas M."/>
            <person name="Khan A."/>
            <person name="Brunk B."/>
            <person name="Roos D."/>
            <person name="Caler E."/>
            <person name="Lorenzi H."/>
        </authorList>
    </citation>
    <scope>NUCLEOTIDE SEQUENCE [LARGE SCALE GENOMIC DNA]</scope>
    <source>
        <strain evidence="1 2">GAB2-2007-GAL-DOM2</strain>
    </source>
</reference>
<evidence type="ECO:0000313" key="1">
    <source>
        <dbReference type="EMBL" id="KFG33056.1"/>
    </source>
</evidence>
<dbReference type="AlphaFoldDB" id="A0A086JLN8"/>
<comment type="caution">
    <text evidence="1">The sequence shown here is derived from an EMBL/GenBank/DDBJ whole genome shotgun (WGS) entry which is preliminary data.</text>
</comment>
<accession>A0A086JLN8</accession>
<evidence type="ECO:0000313" key="2">
    <source>
        <dbReference type="Proteomes" id="UP000028837"/>
    </source>
</evidence>
<gene>
    <name evidence="1" type="ORF">TGDOM2_243302</name>
</gene>
<proteinExistence type="predicted"/>
<organism evidence="1 2">
    <name type="scientific">Toxoplasma gondii GAB2-2007-GAL-DOM2</name>
    <dbReference type="NCBI Taxonomy" id="1130820"/>
    <lineage>
        <taxon>Eukaryota</taxon>
        <taxon>Sar</taxon>
        <taxon>Alveolata</taxon>
        <taxon>Apicomplexa</taxon>
        <taxon>Conoidasida</taxon>
        <taxon>Coccidia</taxon>
        <taxon>Eucoccidiorida</taxon>
        <taxon>Eimeriorina</taxon>
        <taxon>Sarcocystidae</taxon>
        <taxon>Toxoplasma</taxon>
    </lineage>
</organism>
<name>A0A086JLN8_TOXGO</name>
<dbReference type="Proteomes" id="UP000028837">
    <property type="component" value="Unassembled WGS sequence"/>
</dbReference>
<dbReference type="EMBL" id="AHZU02001363">
    <property type="protein sequence ID" value="KFG33056.1"/>
    <property type="molecule type" value="Genomic_DNA"/>
</dbReference>
<dbReference type="VEuPathDB" id="ToxoDB:TGDOM2_243302"/>
<sequence length="73" mass="8232">MYKHFLAPCFSAQLSPIHCASAWSIAFSKLVTSVAAQHDASAHGLVATARDRLPNHVWFSSQQYKRHARRVRL</sequence>